<dbReference type="Proteomes" id="UP000001055">
    <property type="component" value="Unassembled WGS sequence"/>
</dbReference>
<dbReference type="AlphaFoldDB" id="Q0USE3"/>
<protein>
    <submittedName>
        <fullName evidence="1">Uncharacterized protein</fullName>
    </submittedName>
</protein>
<dbReference type="HOGENOM" id="CLU_2484080_0_0_1"/>
<dbReference type="EMBL" id="CH445331">
    <property type="protein sequence ID" value="EAT87712.1"/>
    <property type="molecule type" value="Genomic_DNA"/>
</dbReference>
<proteinExistence type="predicted"/>
<dbReference type="InParanoid" id="Q0USE3"/>
<sequence>MAGQMARHYAPDNLLVVLLQQLVSEPSGDGDDAGIRRPRQMAILTVWAVAGGSGKAMETKFGSDRQAALTMAEWKRAGLRMRVWGRR</sequence>
<organism evidence="1 2">
    <name type="scientific">Phaeosphaeria nodorum (strain SN15 / ATCC MYA-4574 / FGSC 10173)</name>
    <name type="common">Glume blotch fungus</name>
    <name type="synonym">Parastagonospora nodorum</name>
    <dbReference type="NCBI Taxonomy" id="321614"/>
    <lineage>
        <taxon>Eukaryota</taxon>
        <taxon>Fungi</taxon>
        <taxon>Dikarya</taxon>
        <taxon>Ascomycota</taxon>
        <taxon>Pezizomycotina</taxon>
        <taxon>Dothideomycetes</taxon>
        <taxon>Pleosporomycetidae</taxon>
        <taxon>Pleosporales</taxon>
        <taxon>Pleosporineae</taxon>
        <taxon>Phaeosphaeriaceae</taxon>
        <taxon>Parastagonospora</taxon>
    </lineage>
</organism>
<evidence type="ECO:0000313" key="2">
    <source>
        <dbReference type="Proteomes" id="UP000001055"/>
    </source>
</evidence>
<dbReference type="GeneID" id="5972603"/>
<name>Q0USE3_PHANO</name>
<dbReference type="KEGG" id="pno:SNOG_05321"/>
<evidence type="ECO:0000313" key="1">
    <source>
        <dbReference type="EMBL" id="EAT87712.1"/>
    </source>
</evidence>
<reference evidence="2" key="1">
    <citation type="journal article" date="2007" name="Plant Cell">
        <title>Dothideomycete-plant interactions illuminated by genome sequencing and EST analysis of the wheat pathogen Stagonospora nodorum.</title>
        <authorList>
            <person name="Hane J.K."/>
            <person name="Lowe R.G."/>
            <person name="Solomon P.S."/>
            <person name="Tan K.C."/>
            <person name="Schoch C.L."/>
            <person name="Spatafora J.W."/>
            <person name="Crous P.W."/>
            <person name="Kodira C."/>
            <person name="Birren B.W."/>
            <person name="Galagan J.E."/>
            <person name="Torriani S.F."/>
            <person name="McDonald B.A."/>
            <person name="Oliver R.P."/>
        </authorList>
    </citation>
    <scope>NUCLEOTIDE SEQUENCE [LARGE SCALE GENOMIC DNA]</scope>
    <source>
        <strain evidence="2">SN15 / ATCC MYA-4574 / FGSC 10173</strain>
    </source>
</reference>
<accession>Q0USE3</accession>
<gene>
    <name evidence="1" type="ORF">SNOG_05321</name>
</gene>
<dbReference type="RefSeq" id="XP_001795728.1">
    <property type="nucleotide sequence ID" value="XM_001795676.1"/>
</dbReference>